<accession>A0AAF1BLJ1</accession>
<dbReference type="Proteomes" id="UP000827549">
    <property type="component" value="Chromosome 7"/>
</dbReference>
<feature type="compositionally biased region" description="Polar residues" evidence="1">
    <location>
        <begin position="373"/>
        <end position="391"/>
    </location>
</feature>
<feature type="compositionally biased region" description="Pro residues" evidence="1">
    <location>
        <begin position="461"/>
        <end position="472"/>
    </location>
</feature>
<feature type="region of interest" description="Disordered" evidence="1">
    <location>
        <begin position="362"/>
        <end position="489"/>
    </location>
</feature>
<feature type="compositionally biased region" description="Low complexity" evidence="1">
    <location>
        <begin position="445"/>
        <end position="460"/>
    </location>
</feature>
<dbReference type="AlphaFoldDB" id="A0AAF1BLJ1"/>
<evidence type="ECO:0000313" key="2">
    <source>
        <dbReference type="EMBL" id="WOO85946.1"/>
    </source>
</evidence>
<dbReference type="GeneID" id="87812596"/>
<gene>
    <name evidence="2" type="ORF">LOC62_07G009435</name>
</gene>
<feature type="compositionally biased region" description="Low complexity" evidence="1">
    <location>
        <begin position="392"/>
        <end position="413"/>
    </location>
</feature>
<proteinExistence type="predicted"/>
<feature type="compositionally biased region" description="Polar residues" evidence="1">
    <location>
        <begin position="177"/>
        <end position="197"/>
    </location>
</feature>
<reference evidence="2" key="1">
    <citation type="submission" date="2023-10" db="EMBL/GenBank/DDBJ databases">
        <authorList>
            <person name="Noh H."/>
        </authorList>
    </citation>
    <scope>NUCLEOTIDE SEQUENCE</scope>
    <source>
        <strain evidence="2">DUCC4014</strain>
    </source>
</reference>
<evidence type="ECO:0008006" key="4">
    <source>
        <dbReference type="Google" id="ProtNLM"/>
    </source>
</evidence>
<sequence>MSPTSVLRGRKFLLYTEGMSDDDIEICAGLLRKHGGTRVFAIADATHVVVHPPTAETFKNWKDNLERFLKAQLQAAASLLRVPVLVRSEHITDWTRTGSEPEVDDAGNRPLWGPFDRLSPAGGDSRSHGTAQQYQTTTDEQGGSASSGPGDHDAPSAPTGTDPFGGALPFSVVEDPSWSSTDAGTADSSPNSAPPTTRDTKIKVISSSSKLDTSKPNVFSGPRSSFFVADGCGEGLAGIIVYLGGIIVNDLHIVDYIIVPGKKSSTMSLGGVAPAAHILRERFVMDCALHRKLRDPTRQLYIPNWARARTVVPRPNVPPVPSPSRPAVQRDSAAFYLARASIGVPLFGQPLARTPCAAAKASGNVSTEEKITPSKSLPRTGSSSLQLVTQEATTTTATSSTSTSAVTMAESSTPPSRVGAPPPTTFAAGTHPSNAIWVDDRSSVEDPSSVDDPTTEDAAPPTAPPSAKPPSTPQAKRGRISDPTDPTLG</sequence>
<dbReference type="EMBL" id="CP086720">
    <property type="protein sequence ID" value="WOO85946.1"/>
    <property type="molecule type" value="Genomic_DNA"/>
</dbReference>
<evidence type="ECO:0000256" key="1">
    <source>
        <dbReference type="SAM" id="MobiDB-lite"/>
    </source>
</evidence>
<organism evidence="2 3">
    <name type="scientific">Vanrija pseudolonga</name>
    <dbReference type="NCBI Taxonomy" id="143232"/>
    <lineage>
        <taxon>Eukaryota</taxon>
        <taxon>Fungi</taxon>
        <taxon>Dikarya</taxon>
        <taxon>Basidiomycota</taxon>
        <taxon>Agaricomycotina</taxon>
        <taxon>Tremellomycetes</taxon>
        <taxon>Trichosporonales</taxon>
        <taxon>Trichosporonaceae</taxon>
        <taxon>Vanrija</taxon>
    </lineage>
</organism>
<keyword evidence="3" id="KW-1185">Reference proteome</keyword>
<dbReference type="RefSeq" id="XP_062631972.1">
    <property type="nucleotide sequence ID" value="XM_062775988.1"/>
</dbReference>
<evidence type="ECO:0000313" key="3">
    <source>
        <dbReference type="Proteomes" id="UP000827549"/>
    </source>
</evidence>
<feature type="region of interest" description="Disordered" evidence="1">
    <location>
        <begin position="96"/>
        <end position="201"/>
    </location>
</feature>
<name>A0AAF1BLJ1_9TREE</name>
<feature type="compositionally biased region" description="Polar residues" evidence="1">
    <location>
        <begin position="128"/>
        <end position="147"/>
    </location>
</feature>
<protein>
    <recommendedName>
        <fullName evidence="4">BRCT domain-containing protein</fullName>
    </recommendedName>
</protein>